<proteinExistence type="predicted"/>
<dbReference type="RefSeq" id="XP_052127801.1">
    <property type="nucleotide sequence ID" value="XM_052271841.1"/>
</dbReference>
<dbReference type="Gene3D" id="3.30.160.60">
    <property type="entry name" value="Classic Zinc Finger"/>
    <property type="match status" value="1"/>
</dbReference>
<dbReference type="RefSeq" id="XP_052127802.1">
    <property type="nucleotide sequence ID" value="XM_052271842.1"/>
</dbReference>
<accession>A0A9C6X290</accession>
<evidence type="ECO:0000313" key="3">
    <source>
        <dbReference type="RefSeq" id="XP_052127801.1"/>
    </source>
</evidence>
<dbReference type="PROSITE" id="PS00028">
    <property type="entry name" value="ZINC_FINGER_C2H2_1"/>
    <property type="match status" value="1"/>
</dbReference>
<dbReference type="KEGG" id="foc:127750353"/>
<dbReference type="InterPro" id="IPR013087">
    <property type="entry name" value="Znf_C2H2_type"/>
</dbReference>
<organism evidence="2 4">
    <name type="scientific">Frankliniella occidentalis</name>
    <name type="common">Western flower thrips</name>
    <name type="synonym">Euthrips occidentalis</name>
    <dbReference type="NCBI Taxonomy" id="133901"/>
    <lineage>
        <taxon>Eukaryota</taxon>
        <taxon>Metazoa</taxon>
        <taxon>Ecdysozoa</taxon>
        <taxon>Arthropoda</taxon>
        <taxon>Hexapoda</taxon>
        <taxon>Insecta</taxon>
        <taxon>Pterygota</taxon>
        <taxon>Neoptera</taxon>
        <taxon>Paraneoptera</taxon>
        <taxon>Thysanoptera</taxon>
        <taxon>Terebrantia</taxon>
        <taxon>Thripoidea</taxon>
        <taxon>Thripidae</taxon>
        <taxon>Frankliniella</taxon>
    </lineage>
</organism>
<name>A0A9C6X290_FRAOC</name>
<evidence type="ECO:0000259" key="1">
    <source>
        <dbReference type="PROSITE" id="PS00028"/>
    </source>
</evidence>
<evidence type="ECO:0000313" key="4">
    <source>
        <dbReference type="RefSeq" id="XP_052127802.1"/>
    </source>
</evidence>
<dbReference type="PANTHER" id="PTHR31912">
    <property type="entry name" value="IP13529P"/>
    <property type="match status" value="1"/>
</dbReference>
<dbReference type="OrthoDB" id="7699125at2759"/>
<reference evidence="3 4" key="1">
    <citation type="submission" date="2025-04" db="UniProtKB">
        <authorList>
            <consortium name="RefSeq"/>
        </authorList>
    </citation>
    <scope>IDENTIFICATION</scope>
    <source>
        <tissue evidence="3 4">Whole organism</tissue>
    </source>
</reference>
<dbReference type="GeneID" id="127750353"/>
<keyword evidence="2" id="KW-1185">Reference proteome</keyword>
<evidence type="ECO:0000313" key="2">
    <source>
        <dbReference type="Proteomes" id="UP000504606"/>
    </source>
</evidence>
<gene>
    <name evidence="3 4" type="primary">LOC127750353</name>
</gene>
<dbReference type="PANTHER" id="PTHR31912:SF34">
    <property type="entry name" value="NOTOCHORD-RELATED PROTEIN"/>
    <property type="match status" value="1"/>
</dbReference>
<feature type="domain" description="C2H2-type" evidence="1">
    <location>
        <begin position="63"/>
        <end position="86"/>
    </location>
</feature>
<dbReference type="Proteomes" id="UP000504606">
    <property type="component" value="Unplaced"/>
</dbReference>
<sequence>MDHDSRLDEPDFRGAGFDGATNPALGDLSLDYSCAQCKRVVPGGMTAFQNHLQGGYHIPPFRCGQSNCFASYTNRRTLYGHLRDHHQSSTAIPSTPSSSNAPPAVCHFVVDEPTFDDLEGAAASVSENEHVLQSAAERSVLKLRSVAYMTNVAIQAVNDQCHTLMQDTATHLKQKVLDFLNKPEEDKNLDQLLQEFSIENPFEKLKTKSQQLKCFEKKYGLLLPQEIYLGETFVSRQHPKRPRLELTQVPKSYQYVSIIDILKGVMSDPYLRDLILSEKSSSDGFLRSFRDGALFKTLPPDLQGAIRIIIYVDDLEVLQALSSQAGVYKIAGIYFGIQNLPAELNSLLNYIFVTALANADDAKHKEVWEKFLSDMKKLETEGFDIVIDGVVHNFKAVLVAQIGDTLAAHEVLGFVSPSCHMFCRFCYMNRKDMWADGTKIGAPRTPERHTEDIRGSNNVVVVKATGVRGSPLLDGLRFFHCVRSSVPDIFHDLNQGVCKMEVKLALREFVCKKKYITEEELNSRIRRFDYGMADKKNRPSAKLFTFRYLNEIKNYNLHQTGAQMWLLVRSFPFLLGDLVPRGDKLFRLVCLLNEIMAILFARSICEYDLQMLDKLVHEHHSLFQEIFPGVPVETSMAAQQEEMQAQVELENSFVNPDDPEAEVVEHNEETLERPETDLELLEEALELPEEEFADEEAVPHDEEIQVLNQAEAGNVSTGTGKSTAKAVKKKPKVIRMINKHHHMLHYVNFIRNYGPLILYWCIRYEAKHYFFKLCATVCHNFKNILKTLMEILQMKIIADKLKTSKRLTMSKRGRELIYVSESLHRQELSAFGLQPGSKVYKVDFVVLDGVDYRPELYITEKLRTQFSLPVFACIKAVYVSSCEKHVFLLVQEWCTVKYDSHFCAYLMKPLRGSPIVVKEASMIPSYRLLSAWTPFDNSNDVYLAPRTIS</sequence>
<dbReference type="AlphaFoldDB" id="A0A9C6X290"/>
<protein>
    <submittedName>
        <fullName evidence="3 4">Uncharacterized protein LOC127750353</fullName>
    </submittedName>
</protein>